<evidence type="ECO:0000256" key="3">
    <source>
        <dbReference type="ARBA" id="ARBA00023136"/>
    </source>
</evidence>
<evidence type="ECO:0008006" key="7">
    <source>
        <dbReference type="Google" id="ProtNLM"/>
    </source>
</evidence>
<feature type="repeat" description="Solcar" evidence="4">
    <location>
        <begin position="194"/>
        <end position="276"/>
    </location>
</feature>
<dbReference type="EMBL" id="HBFA01027946">
    <property type="protein sequence ID" value="CAD8678605.1"/>
    <property type="molecule type" value="Transcribed_RNA"/>
</dbReference>
<dbReference type="InterPro" id="IPR023395">
    <property type="entry name" value="MCP_dom_sf"/>
</dbReference>
<dbReference type="Gene3D" id="1.50.40.10">
    <property type="entry name" value="Mitochondrial carrier domain"/>
    <property type="match status" value="1"/>
</dbReference>
<proteinExistence type="inferred from homology"/>
<reference evidence="6" key="1">
    <citation type="submission" date="2021-01" db="EMBL/GenBank/DDBJ databases">
        <authorList>
            <person name="Corre E."/>
            <person name="Pelletier E."/>
            <person name="Niang G."/>
            <person name="Scheremetjew M."/>
            <person name="Finn R."/>
            <person name="Kale V."/>
            <person name="Holt S."/>
            <person name="Cochrane G."/>
            <person name="Meng A."/>
            <person name="Brown T."/>
            <person name="Cohen L."/>
        </authorList>
    </citation>
    <scope>NUCLEOTIDE SEQUENCE</scope>
    <source>
        <strain evidence="6">CCMP722</strain>
    </source>
</reference>
<evidence type="ECO:0000313" key="6">
    <source>
        <dbReference type="EMBL" id="CAD8678605.1"/>
    </source>
</evidence>
<dbReference type="GO" id="GO:0006843">
    <property type="term" value="P:mitochondrial citrate transmembrane transport"/>
    <property type="evidence" value="ECO:0007669"/>
    <property type="project" value="TreeGrafter"/>
</dbReference>
<comment type="subcellular location">
    <subcellularLocation>
        <location evidence="1">Membrane</location>
        <topology evidence="1">Multi-pass membrane protein</topology>
    </subcellularLocation>
</comment>
<keyword evidence="2 4" id="KW-0812">Transmembrane</keyword>
<dbReference type="FunFam" id="1.50.40.10:FF:000078">
    <property type="entry name" value="Mitochondrial DNA replication protein YHM2"/>
    <property type="match status" value="1"/>
</dbReference>
<dbReference type="PANTHER" id="PTHR46982">
    <property type="entry name" value="CITRATE/OXOGLUTARATE CARRIER PROTEIN"/>
    <property type="match status" value="1"/>
</dbReference>
<dbReference type="GO" id="GO:0015742">
    <property type="term" value="P:alpha-ketoglutarate transport"/>
    <property type="evidence" value="ECO:0007669"/>
    <property type="project" value="TreeGrafter"/>
</dbReference>
<evidence type="ECO:0000256" key="1">
    <source>
        <dbReference type="ARBA" id="ARBA00004141"/>
    </source>
</evidence>
<dbReference type="GO" id="GO:0005739">
    <property type="term" value="C:mitochondrion"/>
    <property type="evidence" value="ECO:0007669"/>
    <property type="project" value="TreeGrafter"/>
</dbReference>
<dbReference type="InterPro" id="IPR053017">
    <property type="entry name" value="Mito_Cit/Oxoglu_Carrier"/>
</dbReference>
<evidence type="ECO:0000256" key="5">
    <source>
        <dbReference type="RuleBase" id="RU000488"/>
    </source>
</evidence>
<feature type="repeat" description="Solcar" evidence="4">
    <location>
        <begin position="5"/>
        <end position="87"/>
    </location>
</feature>
<gene>
    <name evidence="6" type="ORF">POBO1169_LOCUS14164</name>
</gene>
<dbReference type="PANTHER" id="PTHR46982:SF1">
    <property type="entry name" value="CITRATE_OXOGLUTARATE CARRIER PROTEIN"/>
    <property type="match status" value="1"/>
</dbReference>
<name>A0A7S0RIU8_9CHLO</name>
<comment type="similarity">
    <text evidence="5">Belongs to the mitochondrial carrier (TC 2.A.29) family.</text>
</comment>
<dbReference type="GO" id="GO:0005371">
    <property type="term" value="F:tricarboxylate secondary active transmembrane transporter activity"/>
    <property type="evidence" value="ECO:0007669"/>
    <property type="project" value="TreeGrafter"/>
</dbReference>
<dbReference type="AlphaFoldDB" id="A0A7S0RIU8"/>
<organism evidence="6">
    <name type="scientific">Pyramimonas obovata</name>
    <dbReference type="NCBI Taxonomy" id="1411642"/>
    <lineage>
        <taxon>Eukaryota</taxon>
        <taxon>Viridiplantae</taxon>
        <taxon>Chlorophyta</taxon>
        <taxon>Pyramimonadophyceae</taxon>
        <taxon>Pyramimonadales</taxon>
        <taxon>Pyramimonadaceae</taxon>
        <taxon>Pyramimonas</taxon>
        <taxon>Pyramimonas incertae sedis</taxon>
    </lineage>
</organism>
<protein>
    <recommendedName>
        <fullName evidence="7">Mitochondrial carrier protein</fullName>
    </recommendedName>
</protein>
<dbReference type="GO" id="GO:0016020">
    <property type="term" value="C:membrane"/>
    <property type="evidence" value="ECO:0007669"/>
    <property type="project" value="UniProtKB-SubCell"/>
</dbReference>
<dbReference type="InterPro" id="IPR018108">
    <property type="entry name" value="MCP_transmembrane"/>
</dbReference>
<dbReference type="Pfam" id="PF00153">
    <property type="entry name" value="Mito_carr"/>
    <property type="match status" value="2"/>
</dbReference>
<keyword evidence="3 4" id="KW-0472">Membrane</keyword>
<sequence length="283" mass="30512">MEKPADWKNFVLGAGIQCAEAATLGMPFEVWKTRMGRHRNESTLEAFKNVYQRGGIGGFWAGTGPKMIESATKGAILMYAKEAINESCVASGMGVTTAGILAGAGGGVSQVVVMGPSTFLVTGAVTGDKSISTMQRISRTWNTHGLKGFYPGGTAIAFRQATNWASRQGFTEFVRERMKITLYGRKDAKLTKSEEALSGIMGGTMACWNHPFEVARIEAQSRADQGQKAMNMVSVMNMIVKEQGMSGLFKGLIPRVGLGIWQTLFMVTGVKLVKDTLKEGGYI</sequence>
<dbReference type="SUPFAM" id="SSF103506">
    <property type="entry name" value="Mitochondrial carrier"/>
    <property type="match status" value="1"/>
</dbReference>
<evidence type="ECO:0000256" key="4">
    <source>
        <dbReference type="PROSITE-ProRule" id="PRU00282"/>
    </source>
</evidence>
<dbReference type="PROSITE" id="PS50920">
    <property type="entry name" value="SOLCAR"/>
    <property type="match status" value="2"/>
</dbReference>
<evidence type="ECO:0000256" key="2">
    <source>
        <dbReference type="ARBA" id="ARBA00022692"/>
    </source>
</evidence>
<accession>A0A7S0RIU8</accession>
<keyword evidence="5" id="KW-0813">Transport</keyword>